<keyword evidence="11" id="KW-1185">Reference proteome</keyword>
<evidence type="ECO:0000313" key="10">
    <source>
        <dbReference type="EMBL" id="MCH9277139.1"/>
    </source>
</evidence>
<keyword evidence="5" id="KW-0812">Transmembrane</keyword>
<keyword evidence="3 6" id="KW-0732">Signal</keyword>
<evidence type="ECO:0000256" key="5">
    <source>
        <dbReference type="SAM" id="Phobius"/>
    </source>
</evidence>
<dbReference type="InterPro" id="IPR041033">
    <property type="entry name" value="SpaA_PFL_dom_1"/>
</dbReference>
<accession>A0ABS9VYF0</accession>
<keyword evidence="4" id="KW-0572">Peptidoglycan-anchor</keyword>
<dbReference type="EMBL" id="JAFEJT020000087">
    <property type="protein sequence ID" value="MCH9277134.1"/>
    <property type="molecule type" value="Genomic_DNA"/>
</dbReference>
<evidence type="ECO:0000256" key="3">
    <source>
        <dbReference type="ARBA" id="ARBA00022729"/>
    </source>
</evidence>
<keyword evidence="5" id="KW-0472">Membrane</keyword>
<sequence>MMRSRKPLAVLTAIATMIGGLAIGSIAQADPSDANSVAAPVAADGTPSKGHTITLNGTYSVQQFYTTDVTDTSKELTQATLRTFKYVKIGTYNTNDAPDGRHYVTLETAANLTEDVKTALGQMSGYDSNNNEVTNLKTKYDAEAATNANLDPLTWLGRQMFADTGTPANGQYRIPSGSIKKFAEALKTKATNEIPGTNPAVTVTGSRTDKGSVTFDFGENNEGLYLIVDQTVDDVKITTDGTERYYKTISPILVGTELQGYEVDNASGALTVELAKGVSTAKQDFGIIGSTSVNFLKKGVQDNDKTGLDGATFTIKKLANATDADAVTNKDTFETLFNSTEDGKFENVFGTNHNQASESKTSADGGKFAFSGLKEGTYLIKETDAPNPYNSDTAKGYWGRFILKVTQTPGTNDTDTPTMTTQITNVLKNGLLANADNKTGIVSGDDGSAEHPYTYTNIYDKSQLPSTGGMGIALFIVAAVVLAGGAGVLAVKSRKAKRMLSMGR</sequence>
<evidence type="ECO:0000256" key="2">
    <source>
        <dbReference type="ARBA" id="ARBA00022525"/>
    </source>
</evidence>
<dbReference type="InterPro" id="IPR019931">
    <property type="entry name" value="LPXTG_anchor"/>
</dbReference>
<dbReference type="Pfam" id="PF00746">
    <property type="entry name" value="Gram_pos_anchor"/>
    <property type="match status" value="1"/>
</dbReference>
<feature type="signal peptide" evidence="6">
    <location>
        <begin position="1"/>
        <end position="29"/>
    </location>
</feature>
<keyword evidence="1" id="KW-0134">Cell wall</keyword>
<evidence type="ECO:0000256" key="4">
    <source>
        <dbReference type="ARBA" id="ARBA00023088"/>
    </source>
</evidence>
<dbReference type="Proteomes" id="UP000710815">
    <property type="component" value="Unassembled WGS sequence"/>
</dbReference>
<feature type="domain" description="Gram-positive cocci surface proteins LPxTG" evidence="7">
    <location>
        <begin position="461"/>
        <end position="495"/>
    </location>
</feature>
<dbReference type="Gene3D" id="2.60.40.10">
    <property type="entry name" value="Immunoglobulins"/>
    <property type="match status" value="1"/>
</dbReference>
<evidence type="ECO:0000313" key="9">
    <source>
        <dbReference type="EMBL" id="MCH9277134.1"/>
    </source>
</evidence>
<dbReference type="InterPro" id="IPR013783">
    <property type="entry name" value="Ig-like_fold"/>
</dbReference>
<keyword evidence="5" id="KW-1133">Transmembrane helix</keyword>
<proteinExistence type="predicted"/>
<evidence type="ECO:0000259" key="8">
    <source>
        <dbReference type="Pfam" id="PF17802"/>
    </source>
</evidence>
<name>A0ABS9VYF0_9BIFI</name>
<gene>
    <name evidence="9" type="ORF">JS533_012830</name>
    <name evidence="10" type="ORF">JS533_012855</name>
</gene>
<dbReference type="Pfam" id="PF17802">
    <property type="entry name" value="SpaA"/>
    <property type="match status" value="1"/>
</dbReference>
<feature type="chain" id="PRO_5045032273" evidence="6">
    <location>
        <begin position="30"/>
        <end position="504"/>
    </location>
</feature>
<dbReference type="RefSeq" id="WP_241515120.1">
    <property type="nucleotide sequence ID" value="NZ_JAFEJT020000087.1"/>
</dbReference>
<protein>
    <submittedName>
        <fullName evidence="10">LPXTG cell wall anchor domain-containing protein</fullName>
    </submittedName>
</protein>
<dbReference type="EMBL" id="JAFEJT020000087">
    <property type="protein sequence ID" value="MCH9277139.1"/>
    <property type="molecule type" value="Genomic_DNA"/>
</dbReference>
<evidence type="ECO:0000256" key="6">
    <source>
        <dbReference type="SAM" id="SignalP"/>
    </source>
</evidence>
<dbReference type="NCBIfam" id="TIGR01167">
    <property type="entry name" value="LPXTG_anchor"/>
    <property type="match status" value="1"/>
</dbReference>
<feature type="domain" description="SpaA-like prealbumin fold" evidence="8">
    <location>
        <begin position="301"/>
        <end position="394"/>
    </location>
</feature>
<reference evidence="10 11" key="1">
    <citation type="journal article" date="2021" name="Environ. Microbiol.">
        <title>Genetic insights into the dark matter of the mammalian gut microbiota through targeted genome reconstruction.</title>
        <authorList>
            <person name="Lugli G.A."/>
            <person name="Alessandri G."/>
            <person name="Milani C."/>
            <person name="Viappiani A."/>
            <person name="Fontana F."/>
            <person name="Tarracchini C."/>
            <person name="Mancabelli L."/>
            <person name="Argentini C."/>
            <person name="Ruiz L."/>
            <person name="Margolles A."/>
            <person name="van Sinderen D."/>
            <person name="Turroni F."/>
            <person name="Ventura M."/>
        </authorList>
    </citation>
    <scope>NUCLEOTIDE SEQUENCE [LARGE SCALE GENOMIC DNA]</scope>
    <source>
        <strain evidence="10 11">MA1</strain>
    </source>
</reference>
<organism evidence="10 11">
    <name type="scientific">Bifidobacterium amazonense</name>
    <dbReference type="NCBI Taxonomy" id="2809027"/>
    <lineage>
        <taxon>Bacteria</taxon>
        <taxon>Bacillati</taxon>
        <taxon>Actinomycetota</taxon>
        <taxon>Actinomycetes</taxon>
        <taxon>Bifidobacteriales</taxon>
        <taxon>Bifidobacteriaceae</taxon>
        <taxon>Bifidobacterium</taxon>
    </lineage>
</organism>
<reference evidence="10" key="3">
    <citation type="submission" date="2022-03" db="EMBL/GenBank/DDBJ databases">
        <authorList>
            <person name="Lugli G.A."/>
            <person name="Calvete-Torre I."/>
            <person name="Alessandri G."/>
            <person name="Milani C."/>
            <person name="Turroni F."/>
            <person name="Laiolo P."/>
            <person name="Ossiprandi M.C."/>
            <person name="Margolles A."/>
            <person name="Ruiz L."/>
            <person name="Ventura M."/>
        </authorList>
    </citation>
    <scope>NUCLEOTIDE SEQUENCE</scope>
    <source>
        <strain evidence="10">MA1</strain>
    </source>
</reference>
<comment type="caution">
    <text evidence="10">The sequence shown here is derived from an EMBL/GenBank/DDBJ whole genome shotgun (WGS) entry which is preliminary data.</text>
</comment>
<evidence type="ECO:0000256" key="1">
    <source>
        <dbReference type="ARBA" id="ARBA00022512"/>
    </source>
</evidence>
<evidence type="ECO:0000259" key="7">
    <source>
        <dbReference type="Pfam" id="PF00746"/>
    </source>
</evidence>
<reference evidence="10 11" key="2">
    <citation type="journal article" date="2021" name="Syst. Appl. Microbiol.">
        <title>Phylogenetic classification of ten novel species belonging to the genus Bifidobacterium comprising B. phasiani sp. nov., B. pongonis sp. nov., B. saguinibicoloris sp. nov., B. colobi sp. nov., B. simiiventris sp. nov., B. santillanense sp. nov., B. miconis sp. nov., B. amazonense sp. nov., B. pluvialisilvae sp. nov., and B. miconisargentati sp. nov.</title>
        <authorList>
            <person name="Lugli G.A."/>
            <person name="Calvete-Torre I."/>
            <person name="Alessandri G."/>
            <person name="Milani C."/>
            <person name="Turroni F."/>
            <person name="Laiolo P."/>
            <person name="Ossiprandi M.C."/>
            <person name="Margolles A."/>
            <person name="Ruiz L."/>
            <person name="Ventura M."/>
        </authorList>
    </citation>
    <scope>NUCLEOTIDE SEQUENCE [LARGE SCALE GENOMIC DNA]</scope>
    <source>
        <strain evidence="10 11">MA1</strain>
    </source>
</reference>
<keyword evidence="2" id="KW-0964">Secreted</keyword>
<evidence type="ECO:0000313" key="11">
    <source>
        <dbReference type="Proteomes" id="UP000710815"/>
    </source>
</evidence>
<feature type="transmembrane region" description="Helical" evidence="5">
    <location>
        <begin position="470"/>
        <end position="491"/>
    </location>
</feature>